<dbReference type="InterPro" id="IPR004358">
    <property type="entry name" value="Sig_transdc_His_kin-like_C"/>
</dbReference>
<organism evidence="9 10">
    <name type="scientific">Methanoculleus thermophilus</name>
    <dbReference type="NCBI Taxonomy" id="2200"/>
    <lineage>
        <taxon>Archaea</taxon>
        <taxon>Methanobacteriati</taxon>
        <taxon>Methanobacteriota</taxon>
        <taxon>Stenosarchaea group</taxon>
        <taxon>Methanomicrobia</taxon>
        <taxon>Methanomicrobiales</taxon>
        <taxon>Methanomicrobiaceae</taxon>
        <taxon>Methanoculleus</taxon>
    </lineage>
</organism>
<dbReference type="PROSITE" id="PS50109">
    <property type="entry name" value="HIS_KIN"/>
    <property type="match status" value="1"/>
</dbReference>
<keyword evidence="6" id="KW-0472">Membrane</keyword>
<dbReference type="RefSeq" id="WP_066955627.1">
    <property type="nucleotide sequence ID" value="NZ_BCNX01000006.1"/>
</dbReference>
<evidence type="ECO:0000313" key="9">
    <source>
        <dbReference type="EMBL" id="SDK43407.1"/>
    </source>
</evidence>
<dbReference type="InterPro" id="IPR036890">
    <property type="entry name" value="HATPase_C_sf"/>
</dbReference>
<dbReference type="GO" id="GO:0004673">
    <property type="term" value="F:protein histidine kinase activity"/>
    <property type="evidence" value="ECO:0007669"/>
    <property type="project" value="UniProtKB-EC"/>
</dbReference>
<evidence type="ECO:0000313" key="10">
    <source>
        <dbReference type="Proteomes" id="UP000326500"/>
    </source>
</evidence>
<evidence type="ECO:0000256" key="6">
    <source>
        <dbReference type="SAM" id="Phobius"/>
    </source>
</evidence>
<dbReference type="AlphaFoldDB" id="A0A1G9BVG1"/>
<dbReference type="Gene3D" id="3.30.565.10">
    <property type="entry name" value="Histidine kinase-like ATPase, C-terminal domain"/>
    <property type="match status" value="1"/>
</dbReference>
<dbReference type="GO" id="GO:0030295">
    <property type="term" value="F:protein kinase activator activity"/>
    <property type="evidence" value="ECO:0007669"/>
    <property type="project" value="TreeGrafter"/>
</dbReference>
<keyword evidence="10" id="KW-1185">Reference proteome</keyword>
<sequence length="628" mass="69839">MTAAAGSGRRLRRFGTHLMLVMILITLPVIGLISFLDYQEVEQRLIAEETLLREQTEKSVVEMITLVDAGLNLFDETLDHRMEEGFGPVLAEYERAKRDPGKMDLSRVRKELGGEMDIYIINASGVIEETTYPPDLGLDFRGIPYFYDRLTEIRLGDAFVADRVVAEPASGVLRKYAYMPSPDHRYVLELGLVCSAAEVDRFDPKYQTLKEDLMRLNPALEGIRIYDGYGRVVNMTESESPADPAAINPVARAVFEEKQDRTLTDAAAGRFTRYILVDLSAPDTPSDTSRVVELTYSTAPLDARLSGIRFSHIILAVFASLAACCIAVPVSRQVTRPIRKIVEDVEIIARGDLDHRIRVSPETELTRLSESIGTMVDSLKENIERLRASEATSRQYGTHLEDLVRERTAALEASNQTATLYLDIMVHDINNANTIAIGYTQVLVEMLEGERRETARRMLSRLERSAEIITRVAALRRARETRAAPVRVDLDRVIRAEAADHPAARIRYEGRPVTVLADDLLSEVFANLIGNAVKFGGPDVEITIRVEEHGEEVVVSVEDTGPGIPDKSGVFRRFGKGKGSLAGAGLGLYICRMLIERYGGSIRVDDRVEGRPEEGVAIHFSLPKAPEE</sequence>
<dbReference type="EC" id="2.7.13.3" evidence="2"/>
<evidence type="ECO:0000256" key="5">
    <source>
        <dbReference type="ARBA" id="ARBA00022777"/>
    </source>
</evidence>
<dbReference type="PANTHER" id="PTHR42878">
    <property type="entry name" value="TWO-COMPONENT HISTIDINE KINASE"/>
    <property type="match status" value="1"/>
</dbReference>
<dbReference type="GO" id="GO:0000156">
    <property type="term" value="F:phosphorelay response regulator activity"/>
    <property type="evidence" value="ECO:0007669"/>
    <property type="project" value="TreeGrafter"/>
</dbReference>
<evidence type="ECO:0000256" key="2">
    <source>
        <dbReference type="ARBA" id="ARBA00012438"/>
    </source>
</evidence>
<evidence type="ECO:0000259" key="7">
    <source>
        <dbReference type="PROSITE" id="PS50109"/>
    </source>
</evidence>
<evidence type="ECO:0000259" key="8">
    <source>
        <dbReference type="PROSITE" id="PS50885"/>
    </source>
</evidence>
<dbReference type="InterPro" id="IPR050351">
    <property type="entry name" value="BphY/WalK/GraS-like"/>
</dbReference>
<reference evidence="9 10" key="1">
    <citation type="submission" date="2016-10" db="EMBL/GenBank/DDBJ databases">
        <authorList>
            <person name="Varghese N."/>
            <person name="Submissions S."/>
        </authorList>
    </citation>
    <scope>NUCLEOTIDE SEQUENCE [LARGE SCALE GENOMIC DNA]</scope>
    <source>
        <strain evidence="9 10">DSM 2373</strain>
    </source>
</reference>
<evidence type="ECO:0000256" key="1">
    <source>
        <dbReference type="ARBA" id="ARBA00000085"/>
    </source>
</evidence>
<keyword evidence="6" id="KW-1133">Transmembrane helix</keyword>
<comment type="catalytic activity">
    <reaction evidence="1">
        <text>ATP + protein L-histidine = ADP + protein N-phospho-L-histidine.</text>
        <dbReference type="EC" id="2.7.13.3"/>
    </reaction>
</comment>
<dbReference type="SMART" id="SM00304">
    <property type="entry name" value="HAMP"/>
    <property type="match status" value="1"/>
</dbReference>
<feature type="domain" description="HAMP" evidence="8">
    <location>
        <begin position="332"/>
        <end position="384"/>
    </location>
</feature>
<keyword evidence="3" id="KW-0597">Phosphoprotein</keyword>
<dbReference type="PANTHER" id="PTHR42878:SF15">
    <property type="entry name" value="BACTERIOPHYTOCHROME"/>
    <property type="match status" value="1"/>
</dbReference>
<dbReference type="CDD" id="cd00075">
    <property type="entry name" value="HATPase"/>
    <property type="match status" value="1"/>
</dbReference>
<dbReference type="GO" id="GO:0016020">
    <property type="term" value="C:membrane"/>
    <property type="evidence" value="ECO:0007669"/>
    <property type="project" value="InterPro"/>
</dbReference>
<keyword evidence="5 9" id="KW-0418">Kinase</keyword>
<dbReference type="PROSITE" id="PS50885">
    <property type="entry name" value="HAMP"/>
    <property type="match status" value="1"/>
</dbReference>
<name>A0A1G9BVG1_9EURY</name>
<dbReference type="SUPFAM" id="SSF158472">
    <property type="entry name" value="HAMP domain-like"/>
    <property type="match status" value="1"/>
</dbReference>
<dbReference type="SMART" id="SM00387">
    <property type="entry name" value="HATPase_c"/>
    <property type="match status" value="1"/>
</dbReference>
<dbReference type="STRING" id="2200.GCA_001571405_00722"/>
<dbReference type="GO" id="GO:0007234">
    <property type="term" value="P:osmosensory signaling via phosphorelay pathway"/>
    <property type="evidence" value="ECO:0007669"/>
    <property type="project" value="TreeGrafter"/>
</dbReference>
<protein>
    <recommendedName>
        <fullName evidence="2">histidine kinase</fullName>
        <ecNumber evidence="2">2.7.13.3</ecNumber>
    </recommendedName>
</protein>
<proteinExistence type="predicted"/>
<dbReference type="Pfam" id="PF02518">
    <property type="entry name" value="HATPase_c"/>
    <property type="match status" value="1"/>
</dbReference>
<dbReference type="InterPro" id="IPR003660">
    <property type="entry name" value="HAMP_dom"/>
</dbReference>
<keyword evidence="6" id="KW-0812">Transmembrane</keyword>
<keyword evidence="4" id="KW-0808">Transferase</keyword>
<gene>
    <name evidence="9" type="ORF">SAMN04488571_11122</name>
</gene>
<dbReference type="InterPro" id="IPR005467">
    <property type="entry name" value="His_kinase_dom"/>
</dbReference>
<dbReference type="InterPro" id="IPR003594">
    <property type="entry name" value="HATPase_dom"/>
</dbReference>
<evidence type="ECO:0000256" key="4">
    <source>
        <dbReference type="ARBA" id="ARBA00022679"/>
    </source>
</evidence>
<dbReference type="PRINTS" id="PR00344">
    <property type="entry name" value="BCTRLSENSOR"/>
</dbReference>
<dbReference type="Pfam" id="PF00672">
    <property type="entry name" value="HAMP"/>
    <property type="match status" value="1"/>
</dbReference>
<dbReference type="CDD" id="cd06225">
    <property type="entry name" value="HAMP"/>
    <property type="match status" value="1"/>
</dbReference>
<dbReference type="Proteomes" id="UP000326500">
    <property type="component" value="Unassembled WGS sequence"/>
</dbReference>
<accession>A0A1G9BVG1</accession>
<feature type="transmembrane region" description="Helical" evidence="6">
    <location>
        <begin position="18"/>
        <end position="36"/>
    </location>
</feature>
<dbReference type="EMBL" id="FNFT01000011">
    <property type="protein sequence ID" value="SDK43407.1"/>
    <property type="molecule type" value="Genomic_DNA"/>
</dbReference>
<evidence type="ECO:0000256" key="3">
    <source>
        <dbReference type="ARBA" id="ARBA00022553"/>
    </source>
</evidence>
<dbReference type="SUPFAM" id="SSF55874">
    <property type="entry name" value="ATPase domain of HSP90 chaperone/DNA topoisomerase II/histidine kinase"/>
    <property type="match status" value="1"/>
</dbReference>
<feature type="domain" description="Histidine kinase" evidence="7">
    <location>
        <begin position="424"/>
        <end position="626"/>
    </location>
</feature>
<dbReference type="Gene3D" id="6.10.340.10">
    <property type="match status" value="1"/>
</dbReference>